<organism evidence="5">
    <name type="scientific">Grammatophora oceanica</name>
    <dbReference type="NCBI Taxonomy" id="210454"/>
    <lineage>
        <taxon>Eukaryota</taxon>
        <taxon>Sar</taxon>
        <taxon>Stramenopiles</taxon>
        <taxon>Ochrophyta</taxon>
        <taxon>Bacillariophyta</taxon>
        <taxon>Fragilariophyceae</taxon>
        <taxon>Fragilariophycidae</taxon>
        <taxon>Rhabdonematales</taxon>
        <taxon>Grammatophoraceae</taxon>
        <taxon>Grammatophora</taxon>
    </lineage>
</organism>
<evidence type="ECO:0000313" key="5">
    <source>
        <dbReference type="EMBL" id="CAD9280566.1"/>
    </source>
</evidence>
<keyword evidence="1" id="KW-0677">Repeat</keyword>
<dbReference type="SMART" id="SM00248">
    <property type="entry name" value="ANK"/>
    <property type="match status" value="2"/>
</dbReference>
<evidence type="ECO:0000256" key="4">
    <source>
        <dbReference type="SAM" id="SignalP"/>
    </source>
</evidence>
<keyword evidence="4" id="KW-0732">Signal</keyword>
<feature type="signal peptide" evidence="4">
    <location>
        <begin position="1"/>
        <end position="27"/>
    </location>
</feature>
<dbReference type="Gene3D" id="1.25.40.20">
    <property type="entry name" value="Ankyrin repeat-containing domain"/>
    <property type="match status" value="1"/>
</dbReference>
<name>A0A7S1Y6U7_9STRA</name>
<dbReference type="InterPro" id="IPR036770">
    <property type="entry name" value="Ankyrin_rpt-contain_sf"/>
</dbReference>
<evidence type="ECO:0000256" key="1">
    <source>
        <dbReference type="ARBA" id="ARBA00022737"/>
    </source>
</evidence>
<feature type="repeat" description="ANK" evidence="3">
    <location>
        <begin position="382"/>
        <end position="414"/>
    </location>
</feature>
<dbReference type="PANTHER" id="PTHR24134:SF9">
    <property type="entry name" value="ANKYRIN REPEAT AND SOCS BOX PROTEIN 8"/>
    <property type="match status" value="1"/>
</dbReference>
<evidence type="ECO:0000256" key="2">
    <source>
        <dbReference type="ARBA" id="ARBA00023043"/>
    </source>
</evidence>
<feature type="chain" id="PRO_5030756777" description="Fe2OG dioxygenase domain-containing protein" evidence="4">
    <location>
        <begin position="28"/>
        <end position="453"/>
    </location>
</feature>
<evidence type="ECO:0008006" key="6">
    <source>
        <dbReference type="Google" id="ProtNLM"/>
    </source>
</evidence>
<reference evidence="5" key="1">
    <citation type="submission" date="2021-01" db="EMBL/GenBank/DDBJ databases">
        <authorList>
            <person name="Corre E."/>
            <person name="Pelletier E."/>
            <person name="Niang G."/>
            <person name="Scheremetjew M."/>
            <person name="Finn R."/>
            <person name="Kale V."/>
            <person name="Holt S."/>
            <person name="Cochrane G."/>
            <person name="Meng A."/>
            <person name="Brown T."/>
            <person name="Cohen L."/>
        </authorList>
    </citation>
    <scope>NUCLEOTIDE SEQUENCE</scope>
    <source>
        <strain evidence="5">CCMP 410</strain>
    </source>
</reference>
<gene>
    <name evidence="5" type="ORF">GOCE00092_LOCUS9476</name>
</gene>
<dbReference type="Pfam" id="PF12796">
    <property type="entry name" value="Ank_2"/>
    <property type="match status" value="1"/>
</dbReference>
<protein>
    <recommendedName>
        <fullName evidence="6">Fe2OG dioxygenase domain-containing protein</fullName>
    </recommendedName>
</protein>
<dbReference type="PANTHER" id="PTHR24134">
    <property type="entry name" value="ANKYRIN REPEAT-CONTAINING PROTEIN DDB_G0279043"/>
    <property type="match status" value="1"/>
</dbReference>
<dbReference type="PROSITE" id="PS50297">
    <property type="entry name" value="ANK_REP_REGION"/>
    <property type="match status" value="1"/>
</dbReference>
<dbReference type="InterPro" id="IPR002110">
    <property type="entry name" value="Ankyrin_rpt"/>
</dbReference>
<dbReference type="PRINTS" id="PR01415">
    <property type="entry name" value="ANKYRIN"/>
</dbReference>
<accession>A0A7S1Y6U7</accession>
<proteinExistence type="predicted"/>
<dbReference type="PROSITE" id="PS50088">
    <property type="entry name" value="ANK_REPEAT"/>
    <property type="match status" value="1"/>
</dbReference>
<evidence type="ECO:0000256" key="3">
    <source>
        <dbReference type="PROSITE-ProRule" id="PRU00023"/>
    </source>
</evidence>
<sequence>MMVHQSLLSVASAALLWLVVPFVATLAAEEQAETDYGVDVSYPMHYPSVSTNYPWLPHNVYQNVETPSEYEGMVLQPLGDRQTLYDEMIQGCVDHYGAKGERCLSNEKDRIDMSLRQPKGMVNYTKNGFTKIKAPDHVFNLLKDFWDANRHLNSTEDWPAGNTYTNHWDNPSKMVSVEDTSMQGGGFVLKQHIWNAARDTISEWTGQRLAECSLYGIRIYEEGSVLATHVDRLPLVASAIINVDQDVDEPWPLEVIGHDGRAHNITMLPGDLVLYESHSILHGRPFALQGRFMANVFIHFEPIGPLDGPELVDGELPPYVLPGSEEERNWRKRNPLGHKIMKTQQFETGSTEAHRSAMEGNLEHLKNAVEANEEVVNAQDKNGWTPLHESIRSGKGEVVKFLIEKGANVNARTQGGRGGSVLWWALEEHGEEHEIIDVLNEFGAKNIPPGAEL</sequence>
<dbReference type="EMBL" id="HBGK01018795">
    <property type="protein sequence ID" value="CAD9280566.1"/>
    <property type="molecule type" value="Transcribed_RNA"/>
</dbReference>
<dbReference type="AlphaFoldDB" id="A0A7S1Y6U7"/>
<dbReference type="SUPFAM" id="SSF48403">
    <property type="entry name" value="Ankyrin repeat"/>
    <property type="match status" value="1"/>
</dbReference>
<keyword evidence="2 3" id="KW-0040">ANK repeat</keyword>